<proteinExistence type="predicted"/>
<reference evidence="1 2" key="1">
    <citation type="submission" date="2023-08" db="EMBL/GenBank/DDBJ databases">
        <title>Functional and genomic diversity of the sorghum phyllosphere microbiome.</title>
        <authorList>
            <person name="Shade A."/>
        </authorList>
    </citation>
    <scope>NUCLEOTIDE SEQUENCE [LARGE SCALE GENOMIC DNA]</scope>
    <source>
        <strain evidence="1 2">SORGH_AS_0445</strain>
    </source>
</reference>
<evidence type="ECO:0008006" key="3">
    <source>
        <dbReference type="Google" id="ProtNLM"/>
    </source>
</evidence>
<organism evidence="1 2">
    <name type="scientific">Microbacterium foliorum</name>
    <dbReference type="NCBI Taxonomy" id="104336"/>
    <lineage>
        <taxon>Bacteria</taxon>
        <taxon>Bacillati</taxon>
        <taxon>Actinomycetota</taxon>
        <taxon>Actinomycetes</taxon>
        <taxon>Micrococcales</taxon>
        <taxon>Microbacteriaceae</taxon>
        <taxon>Microbacterium</taxon>
    </lineage>
</organism>
<dbReference type="EMBL" id="JAVIZQ010000001">
    <property type="protein sequence ID" value="MDR6144107.1"/>
    <property type="molecule type" value="Genomic_DNA"/>
</dbReference>
<gene>
    <name evidence="1" type="ORF">QE375_003661</name>
</gene>
<dbReference type="Proteomes" id="UP001249291">
    <property type="component" value="Unassembled WGS sequence"/>
</dbReference>
<protein>
    <recommendedName>
        <fullName evidence="3">Winged helix-turn-helix domain-containing protein</fullName>
    </recommendedName>
</protein>
<name>A0ABU1HVM0_9MICO</name>
<keyword evidence="2" id="KW-1185">Reference proteome</keyword>
<evidence type="ECO:0000313" key="2">
    <source>
        <dbReference type="Proteomes" id="UP001249291"/>
    </source>
</evidence>
<sequence>MTAAMASPRSERRSFSWWGGARNPPTSWIATFSDLTRGASGREWGLAASLFVMHHHRLLSVGPTFREVFEHLLPETSGAPSVLTGWEPAERIQAVHRFRYFVMTKWKQGGFIDFDKEVSRSLRTGPQFREIAIRERHIQALVRKKPPRSGRGPSDAVAAVTLDPEGAAARLRISQAALRRLTKAGYLRMVTHAGQALYPSWQFSPQPDKKVVEGIDIVAPAMPEQWPLAAEHYFMAAPRMELAVDGRHRSPSDWLDLGLNPHIVAGILEKYSYDIGR</sequence>
<comment type="caution">
    <text evidence="1">The sequence shown here is derived from an EMBL/GenBank/DDBJ whole genome shotgun (WGS) entry which is preliminary data.</text>
</comment>
<evidence type="ECO:0000313" key="1">
    <source>
        <dbReference type="EMBL" id="MDR6144107.1"/>
    </source>
</evidence>
<accession>A0ABU1HVM0</accession>